<comment type="caution">
    <text evidence="9">The sequence shown here is derived from an EMBL/GenBank/DDBJ whole genome shotgun (WGS) entry which is preliminary data.</text>
</comment>
<evidence type="ECO:0000313" key="10">
    <source>
        <dbReference type="Proteomes" id="UP000664303"/>
    </source>
</evidence>
<gene>
    <name evidence="9" type="ORF">JYP50_16150</name>
</gene>
<reference evidence="9" key="1">
    <citation type="submission" date="2021-02" db="EMBL/GenBank/DDBJ databases">
        <title>PHA producing bacteria isolated from coastal sediment in Guangdong, Shenzhen.</title>
        <authorList>
            <person name="Zheng W."/>
            <person name="Yu S."/>
            <person name="Huang Y."/>
        </authorList>
    </citation>
    <scope>NUCLEOTIDE SEQUENCE</scope>
    <source>
        <strain evidence="9">TN14-10</strain>
    </source>
</reference>
<dbReference type="Proteomes" id="UP000664303">
    <property type="component" value="Unassembled WGS sequence"/>
</dbReference>
<keyword evidence="3" id="KW-0813">Transport</keyword>
<dbReference type="Gene3D" id="1.20.1530.20">
    <property type="match status" value="1"/>
</dbReference>
<protein>
    <submittedName>
        <fullName evidence="9">AEC family transporter</fullName>
    </submittedName>
</protein>
<feature type="transmembrane region" description="Helical" evidence="8">
    <location>
        <begin position="59"/>
        <end position="80"/>
    </location>
</feature>
<comment type="similarity">
    <text evidence="2">Belongs to the auxin efflux carrier (TC 2.A.69) family.</text>
</comment>
<evidence type="ECO:0000256" key="2">
    <source>
        <dbReference type="ARBA" id="ARBA00010145"/>
    </source>
</evidence>
<evidence type="ECO:0000256" key="3">
    <source>
        <dbReference type="ARBA" id="ARBA00022448"/>
    </source>
</evidence>
<proteinExistence type="inferred from homology"/>
<feature type="transmembrane region" description="Helical" evidence="8">
    <location>
        <begin position="92"/>
        <end position="114"/>
    </location>
</feature>
<dbReference type="InterPro" id="IPR038770">
    <property type="entry name" value="Na+/solute_symporter_sf"/>
</dbReference>
<feature type="transmembrane region" description="Helical" evidence="8">
    <location>
        <begin position="194"/>
        <end position="212"/>
    </location>
</feature>
<feature type="transmembrane region" description="Helical" evidence="8">
    <location>
        <begin position="120"/>
        <end position="142"/>
    </location>
</feature>
<dbReference type="InterPro" id="IPR004776">
    <property type="entry name" value="Mem_transp_PIN-like"/>
</dbReference>
<sequence length="309" mass="31851">MSVSGPTFGWVLLGVVLRRLGALRQRHIDAVSRLAFNAGLPVLLFCSAAAVDYSRLAGARYLLAGVVATFVSLLASWAYCHWRGFTRPDTGVFVQAAFRSNLAIVGIALCHAAYGEAGLVLAALPVAVMTALYNVLAVWVLNVNLGGSRSIAGLLGGMARNPLLIGIALGVAVALAVDELPAVVPLAGDMLSSYFLPLTLVAIGGSIQLNTLHRLGPLTWEATAWRLCVAPAMAVPIALALGVEGRPLGVIFLLLSAPVAAASFVMVVAARGNGTLAANIIVLTTLLSCATVTLGFTALVYLGLVGDLA</sequence>
<keyword evidence="5 8" id="KW-0812">Transmembrane</keyword>
<evidence type="ECO:0000256" key="6">
    <source>
        <dbReference type="ARBA" id="ARBA00022989"/>
    </source>
</evidence>
<evidence type="ECO:0000256" key="8">
    <source>
        <dbReference type="SAM" id="Phobius"/>
    </source>
</evidence>
<keyword evidence="6 8" id="KW-1133">Transmembrane helix</keyword>
<keyword evidence="4" id="KW-1003">Cell membrane</keyword>
<keyword evidence="7 8" id="KW-0472">Membrane</keyword>
<dbReference type="PANTHER" id="PTHR36838:SF4">
    <property type="entry name" value="AUXIN EFFLUX CARRIER FAMILY PROTEIN"/>
    <property type="match status" value="1"/>
</dbReference>
<evidence type="ECO:0000313" key="9">
    <source>
        <dbReference type="EMBL" id="MBN7798143.1"/>
    </source>
</evidence>
<dbReference type="AlphaFoldDB" id="A0A939DH33"/>
<evidence type="ECO:0000256" key="1">
    <source>
        <dbReference type="ARBA" id="ARBA00004651"/>
    </source>
</evidence>
<evidence type="ECO:0000256" key="7">
    <source>
        <dbReference type="ARBA" id="ARBA00023136"/>
    </source>
</evidence>
<feature type="transmembrane region" description="Helical" evidence="8">
    <location>
        <begin position="163"/>
        <end position="188"/>
    </location>
</feature>
<evidence type="ECO:0000256" key="4">
    <source>
        <dbReference type="ARBA" id="ARBA00022475"/>
    </source>
</evidence>
<dbReference type="EMBL" id="JAFKCZ010000012">
    <property type="protein sequence ID" value="MBN7798143.1"/>
    <property type="molecule type" value="Genomic_DNA"/>
</dbReference>
<feature type="transmembrane region" description="Helical" evidence="8">
    <location>
        <begin position="224"/>
        <end position="243"/>
    </location>
</feature>
<feature type="transmembrane region" description="Helical" evidence="8">
    <location>
        <begin position="276"/>
        <end position="304"/>
    </location>
</feature>
<evidence type="ECO:0000256" key="5">
    <source>
        <dbReference type="ARBA" id="ARBA00022692"/>
    </source>
</evidence>
<dbReference type="GO" id="GO:0005886">
    <property type="term" value="C:plasma membrane"/>
    <property type="evidence" value="ECO:0007669"/>
    <property type="project" value="UniProtKB-SubCell"/>
</dbReference>
<accession>A0A939DH33</accession>
<comment type="subcellular location">
    <subcellularLocation>
        <location evidence="1">Cell membrane</location>
        <topology evidence="1">Multi-pass membrane protein</topology>
    </subcellularLocation>
</comment>
<dbReference type="Pfam" id="PF03547">
    <property type="entry name" value="Mem_trans"/>
    <property type="match status" value="1"/>
</dbReference>
<dbReference type="PANTHER" id="PTHR36838">
    <property type="entry name" value="AUXIN EFFLUX CARRIER FAMILY PROTEIN"/>
    <property type="match status" value="1"/>
</dbReference>
<dbReference type="GO" id="GO:0055085">
    <property type="term" value="P:transmembrane transport"/>
    <property type="evidence" value="ECO:0007669"/>
    <property type="project" value="InterPro"/>
</dbReference>
<organism evidence="9 10">
    <name type="scientific">Parahaliea mediterranea</name>
    <dbReference type="NCBI Taxonomy" id="651086"/>
    <lineage>
        <taxon>Bacteria</taxon>
        <taxon>Pseudomonadati</taxon>
        <taxon>Pseudomonadota</taxon>
        <taxon>Gammaproteobacteria</taxon>
        <taxon>Cellvibrionales</taxon>
        <taxon>Halieaceae</taxon>
        <taxon>Parahaliea</taxon>
    </lineage>
</organism>
<feature type="transmembrane region" description="Helical" evidence="8">
    <location>
        <begin position="6"/>
        <end position="22"/>
    </location>
</feature>
<feature type="transmembrane region" description="Helical" evidence="8">
    <location>
        <begin position="249"/>
        <end position="269"/>
    </location>
</feature>
<feature type="transmembrane region" description="Helical" evidence="8">
    <location>
        <begin position="34"/>
        <end position="53"/>
    </location>
</feature>
<keyword evidence="10" id="KW-1185">Reference proteome</keyword>
<name>A0A939DH33_9GAMM</name>